<evidence type="ECO:0000313" key="3">
    <source>
        <dbReference type="Proteomes" id="UP000815325"/>
    </source>
</evidence>
<comment type="caution">
    <text evidence="2">The sequence shown here is derived from an EMBL/GenBank/DDBJ whole genome shotgun (WGS) entry which is preliminary data.</text>
</comment>
<sequence>MLLPGALQQKGCTRLGSEPCKQLSMRRTCRQAARAGGKGFGASDKKADVKKGESREVKRVEGGQSDEKAVKQALKAAGVGKNKPKGGFSRPVDSREASRGKLDVVQVKDWGSGDYDSLGNLKVDRVETQYQGSQGTRDAAVRRGTQVGAMKGEDGAASQEGPPHWMPLYDQLGKELALAESRGALKLGGPPLPSIERWSFSEPRYLQYLADCLVVHEALRGALSAAAGAESLGLDFGSSNSSGNSSSSGSRSNSGSSSSQQQDASDRATDAPAGHDGLAAVLRAMHMIATSGLDRCDAIRSDLRAIVATPQTPRQHTAAEALSTSSKAFPGAPAAASAPAAAGASTAPGAGPSKQATEGNQPQLIPAPSVRPLPQVEQLQRLARDVRIGVGTVAEARAAQQRVAGQGSGRDKAVLQRQQIEREASEQVQDAALKMLAHAYALHVVHLAGGMRFGAAATEKLSLIQRRATAFYSQYDEAVQDPLKVFQSTLNLLGQGLSVEQRELVVEELPRAVKCSSVLMMALAHED</sequence>
<dbReference type="SUPFAM" id="SSF48613">
    <property type="entry name" value="Heme oxygenase-like"/>
    <property type="match status" value="1"/>
</dbReference>
<feature type="compositionally biased region" description="Low complexity" evidence="1">
    <location>
        <begin position="237"/>
        <end position="259"/>
    </location>
</feature>
<dbReference type="Proteomes" id="UP000815325">
    <property type="component" value="Unassembled WGS sequence"/>
</dbReference>
<protein>
    <submittedName>
        <fullName evidence="2">Uncharacterized protein</fullName>
    </submittedName>
</protein>
<name>A0ABQ7G4N1_DUNSA</name>
<feature type="compositionally biased region" description="Low complexity" evidence="1">
    <location>
        <begin position="328"/>
        <end position="353"/>
    </location>
</feature>
<evidence type="ECO:0000313" key="2">
    <source>
        <dbReference type="EMBL" id="KAF5829549.1"/>
    </source>
</evidence>
<accession>A0ABQ7G4N1</accession>
<feature type="region of interest" description="Disordered" evidence="1">
    <location>
        <begin position="328"/>
        <end position="372"/>
    </location>
</feature>
<evidence type="ECO:0000256" key="1">
    <source>
        <dbReference type="SAM" id="MobiDB-lite"/>
    </source>
</evidence>
<organism evidence="2 3">
    <name type="scientific">Dunaliella salina</name>
    <name type="common">Green alga</name>
    <name type="synonym">Protococcus salinus</name>
    <dbReference type="NCBI Taxonomy" id="3046"/>
    <lineage>
        <taxon>Eukaryota</taxon>
        <taxon>Viridiplantae</taxon>
        <taxon>Chlorophyta</taxon>
        <taxon>core chlorophytes</taxon>
        <taxon>Chlorophyceae</taxon>
        <taxon>CS clade</taxon>
        <taxon>Chlamydomonadales</taxon>
        <taxon>Dunaliellaceae</taxon>
        <taxon>Dunaliella</taxon>
    </lineage>
</organism>
<reference evidence="2" key="1">
    <citation type="submission" date="2017-08" db="EMBL/GenBank/DDBJ databases">
        <authorList>
            <person name="Polle J.E."/>
            <person name="Barry K."/>
            <person name="Cushman J."/>
            <person name="Schmutz J."/>
            <person name="Tran D."/>
            <person name="Hathwaick L.T."/>
            <person name="Yim W.C."/>
            <person name="Jenkins J."/>
            <person name="Mckie-Krisberg Z.M."/>
            <person name="Prochnik S."/>
            <person name="Lindquist E."/>
            <person name="Dockter R.B."/>
            <person name="Adam C."/>
            <person name="Molina H."/>
            <person name="Bunkerborg J."/>
            <person name="Jin E."/>
            <person name="Buchheim M."/>
            <person name="Magnuson J."/>
        </authorList>
    </citation>
    <scope>NUCLEOTIDE SEQUENCE</scope>
    <source>
        <strain evidence="2">CCAP 19/18</strain>
    </source>
</reference>
<gene>
    <name evidence="2" type="ORF">DUNSADRAFT_15946</name>
</gene>
<proteinExistence type="predicted"/>
<dbReference type="InterPro" id="IPR016084">
    <property type="entry name" value="Haem_Oase-like_multi-hlx"/>
</dbReference>
<feature type="region of interest" description="Disordered" evidence="1">
    <location>
        <begin position="33"/>
        <end position="98"/>
    </location>
</feature>
<dbReference type="EMBL" id="MU070146">
    <property type="protein sequence ID" value="KAF5829549.1"/>
    <property type="molecule type" value="Genomic_DNA"/>
</dbReference>
<dbReference type="Gene3D" id="1.20.910.10">
    <property type="entry name" value="Heme oxygenase-like"/>
    <property type="match status" value="1"/>
</dbReference>
<feature type="compositionally biased region" description="Polar residues" evidence="1">
    <location>
        <begin position="354"/>
        <end position="363"/>
    </location>
</feature>
<feature type="compositionally biased region" description="Basic and acidic residues" evidence="1">
    <location>
        <begin position="43"/>
        <end position="70"/>
    </location>
</feature>
<keyword evidence="3" id="KW-1185">Reference proteome</keyword>
<feature type="region of interest" description="Disordered" evidence="1">
    <location>
        <begin position="237"/>
        <end position="273"/>
    </location>
</feature>